<dbReference type="GO" id="GO:0070043">
    <property type="term" value="F:rRNA (guanine-N7-)-methyltransferase activity"/>
    <property type="evidence" value="ECO:0007669"/>
    <property type="project" value="UniProtKB-UniRule"/>
</dbReference>
<accession>A0A967EHT8</accession>
<keyword evidence="3 6" id="KW-0489">Methyltransferase</keyword>
<comment type="similarity">
    <text evidence="6">Belongs to the methyltransferase superfamily. RNA methyltransferase RsmG family.</text>
</comment>
<feature type="binding site" evidence="6">
    <location>
        <position position="76"/>
    </location>
    <ligand>
        <name>S-adenosyl-L-methionine</name>
        <dbReference type="ChEBI" id="CHEBI:59789"/>
    </ligand>
</feature>
<evidence type="ECO:0000256" key="3">
    <source>
        <dbReference type="ARBA" id="ARBA00022603"/>
    </source>
</evidence>
<dbReference type="PIRSF" id="PIRSF003078">
    <property type="entry name" value="GidB"/>
    <property type="match status" value="1"/>
</dbReference>
<feature type="binding site" evidence="6">
    <location>
        <position position="71"/>
    </location>
    <ligand>
        <name>S-adenosyl-L-methionine</name>
        <dbReference type="ChEBI" id="CHEBI:59789"/>
    </ligand>
</feature>
<name>A0A967EHT8_9PROT</name>
<keyword evidence="2 6" id="KW-0698">rRNA processing</keyword>
<sequence>MPTPPHPLSLPDVPRETFERLVCFADLLTRWTQKINLISSRDLPHLWSRHIEDCLQLVPLVERGTRITDLGSGGGFPGLILAIAADADVTLVESDRRKAAFLREASRATGCRTRVIDRRIETLDLPPAPVVTARALARLDQLLDWSAPLIAPGGFALFLKGQHAPDELTDAERHWHMTVERIPSRTPGGTILKISDIRRV</sequence>
<feature type="binding site" evidence="6">
    <location>
        <begin position="120"/>
        <end position="121"/>
    </location>
    <ligand>
        <name>S-adenosyl-L-methionine</name>
        <dbReference type="ChEBI" id="CHEBI:59789"/>
    </ligand>
</feature>
<dbReference type="RefSeq" id="WP_166315878.1">
    <property type="nucleotide sequence ID" value="NZ_WOTH01000018.1"/>
</dbReference>
<evidence type="ECO:0000256" key="2">
    <source>
        <dbReference type="ARBA" id="ARBA00022552"/>
    </source>
</evidence>
<dbReference type="InterPro" id="IPR029063">
    <property type="entry name" value="SAM-dependent_MTases_sf"/>
</dbReference>
<reference evidence="7" key="1">
    <citation type="submission" date="2019-11" db="EMBL/GenBank/DDBJ databases">
        <title>Description of new Acetobacter species.</title>
        <authorList>
            <person name="Cleenwerck I."/>
            <person name="Sombolestani A.S."/>
        </authorList>
    </citation>
    <scope>NUCLEOTIDE SEQUENCE</scope>
    <source>
        <strain evidence="7">LMG 1626</strain>
    </source>
</reference>
<dbReference type="Pfam" id="PF02527">
    <property type="entry name" value="GidB"/>
    <property type="match status" value="1"/>
</dbReference>
<dbReference type="InterPro" id="IPR003682">
    <property type="entry name" value="rRNA_ssu_MeTfrase_G"/>
</dbReference>
<comment type="function">
    <text evidence="6">Specifically methylates the N7 position of guanine in position 527 of 16S rRNA.</text>
</comment>
<dbReference type="AlphaFoldDB" id="A0A967EHT8"/>
<dbReference type="Gene3D" id="3.40.50.150">
    <property type="entry name" value="Vaccinia Virus protein VP39"/>
    <property type="match status" value="1"/>
</dbReference>
<comment type="caution">
    <text evidence="6">Lacks conserved residue(s) required for the propagation of feature annotation.</text>
</comment>
<dbReference type="SUPFAM" id="SSF53335">
    <property type="entry name" value="S-adenosyl-L-methionine-dependent methyltransferases"/>
    <property type="match status" value="1"/>
</dbReference>
<dbReference type="GO" id="GO:0005829">
    <property type="term" value="C:cytosol"/>
    <property type="evidence" value="ECO:0007669"/>
    <property type="project" value="TreeGrafter"/>
</dbReference>
<gene>
    <name evidence="6 7" type="primary">rsmG</name>
    <name evidence="7" type="ORF">GOB87_09655</name>
</gene>
<dbReference type="PANTHER" id="PTHR31760">
    <property type="entry name" value="S-ADENOSYL-L-METHIONINE-DEPENDENT METHYLTRANSFERASES SUPERFAMILY PROTEIN"/>
    <property type="match status" value="1"/>
</dbReference>
<comment type="caution">
    <text evidence="7">The sequence shown here is derived from an EMBL/GenBank/DDBJ whole genome shotgun (WGS) entry which is preliminary data.</text>
</comment>
<evidence type="ECO:0000313" key="8">
    <source>
        <dbReference type="Proteomes" id="UP000597459"/>
    </source>
</evidence>
<evidence type="ECO:0000256" key="5">
    <source>
        <dbReference type="ARBA" id="ARBA00022691"/>
    </source>
</evidence>
<dbReference type="EMBL" id="WOTH01000018">
    <property type="protein sequence ID" value="NHO54217.1"/>
    <property type="molecule type" value="Genomic_DNA"/>
</dbReference>
<keyword evidence="5 6" id="KW-0949">S-adenosyl-L-methionine</keyword>
<evidence type="ECO:0000256" key="6">
    <source>
        <dbReference type="HAMAP-Rule" id="MF_00074"/>
    </source>
</evidence>
<feature type="binding site" evidence="6">
    <location>
        <position position="134"/>
    </location>
    <ligand>
        <name>S-adenosyl-L-methionine</name>
        <dbReference type="ChEBI" id="CHEBI:59789"/>
    </ligand>
</feature>
<proteinExistence type="inferred from homology"/>
<evidence type="ECO:0000256" key="1">
    <source>
        <dbReference type="ARBA" id="ARBA00022490"/>
    </source>
</evidence>
<dbReference type="HAMAP" id="MF_00074">
    <property type="entry name" value="16SrRNA_methyltr_G"/>
    <property type="match status" value="1"/>
</dbReference>
<keyword evidence="8" id="KW-1185">Reference proteome</keyword>
<comment type="subcellular location">
    <subcellularLocation>
        <location evidence="6">Cytoplasm</location>
    </subcellularLocation>
</comment>
<evidence type="ECO:0000313" key="7">
    <source>
        <dbReference type="EMBL" id="NHO54217.1"/>
    </source>
</evidence>
<comment type="catalytic activity">
    <reaction evidence="6">
        <text>guanosine(527) in 16S rRNA + S-adenosyl-L-methionine = N(7)-methylguanosine(527) in 16S rRNA + S-adenosyl-L-homocysteine</text>
        <dbReference type="Rhea" id="RHEA:42732"/>
        <dbReference type="Rhea" id="RHEA-COMP:10209"/>
        <dbReference type="Rhea" id="RHEA-COMP:10210"/>
        <dbReference type="ChEBI" id="CHEBI:57856"/>
        <dbReference type="ChEBI" id="CHEBI:59789"/>
        <dbReference type="ChEBI" id="CHEBI:74269"/>
        <dbReference type="ChEBI" id="CHEBI:74480"/>
        <dbReference type="EC" id="2.1.1.170"/>
    </reaction>
</comment>
<dbReference type="PANTHER" id="PTHR31760:SF0">
    <property type="entry name" value="S-ADENOSYL-L-METHIONINE-DEPENDENT METHYLTRANSFERASES SUPERFAMILY PROTEIN"/>
    <property type="match status" value="1"/>
</dbReference>
<dbReference type="EC" id="2.1.1.170" evidence="6"/>
<organism evidence="7 8">
    <name type="scientific">Acetobacter estunensis</name>
    <dbReference type="NCBI Taxonomy" id="104097"/>
    <lineage>
        <taxon>Bacteria</taxon>
        <taxon>Pseudomonadati</taxon>
        <taxon>Pseudomonadota</taxon>
        <taxon>Alphaproteobacteria</taxon>
        <taxon>Acetobacterales</taxon>
        <taxon>Acetobacteraceae</taxon>
        <taxon>Acetobacter</taxon>
    </lineage>
</organism>
<dbReference type="NCBIfam" id="TIGR00138">
    <property type="entry name" value="rsmG_gidB"/>
    <property type="match status" value="1"/>
</dbReference>
<evidence type="ECO:0000256" key="4">
    <source>
        <dbReference type="ARBA" id="ARBA00022679"/>
    </source>
</evidence>
<keyword evidence="1 6" id="KW-0963">Cytoplasm</keyword>
<keyword evidence="4 6" id="KW-0808">Transferase</keyword>
<protein>
    <recommendedName>
        <fullName evidence="6">Ribosomal RNA small subunit methyltransferase G</fullName>
        <ecNumber evidence="6">2.1.1.170</ecNumber>
    </recommendedName>
    <alternativeName>
        <fullName evidence="6">16S rRNA 7-methylguanosine methyltransferase</fullName>
        <shortName evidence="6">16S rRNA m7G methyltransferase</shortName>
    </alternativeName>
</protein>
<dbReference type="Proteomes" id="UP000597459">
    <property type="component" value="Unassembled WGS sequence"/>
</dbReference>